<dbReference type="GO" id="GO:0060386">
    <property type="term" value="P:synapse assembly involved in innervation"/>
    <property type="evidence" value="ECO:0007669"/>
    <property type="project" value="TreeGrafter"/>
</dbReference>
<feature type="domain" description="B30.2/SPRY" evidence="1">
    <location>
        <begin position="1"/>
        <end position="162"/>
    </location>
</feature>
<reference evidence="3" key="2">
    <citation type="submission" date="2020-10" db="UniProtKB">
        <authorList>
            <consortium name="WormBaseParasite"/>
        </authorList>
    </citation>
    <scope>IDENTIFICATION</scope>
</reference>
<dbReference type="InterPro" id="IPR003877">
    <property type="entry name" value="SPRY_dom"/>
</dbReference>
<dbReference type="PANTHER" id="PTHR12245">
    <property type="entry name" value="SPRY DOMAIN CONTAINING SOCS BOX PROTEIN"/>
    <property type="match status" value="1"/>
</dbReference>
<dbReference type="SMART" id="SM00449">
    <property type="entry name" value="SPRY"/>
    <property type="match status" value="1"/>
</dbReference>
<dbReference type="InterPro" id="IPR001870">
    <property type="entry name" value="B30.2/SPRY"/>
</dbReference>
<sequence length="164" mass="18226">MFVQPDGFTIFRRPVAQCSDAVRGKRGIKEGVHAFDFIWHTPFGTSAAIGLSTKAQHLKCSGYLAFLGASENSWSWDIVEGYVQWAGDLKPYPTNPNSPPVQVGQRLRMIVDCDRQLVGFERGTEFLGIAFKNLPRDVLVYPTISAVYGQTEVSMYYMGPPVMG</sequence>
<dbReference type="GO" id="GO:0043161">
    <property type="term" value="P:proteasome-mediated ubiquitin-dependent protein catabolic process"/>
    <property type="evidence" value="ECO:0007669"/>
    <property type="project" value="TreeGrafter"/>
</dbReference>
<keyword evidence="2" id="KW-1185">Reference proteome</keyword>
<dbReference type="GO" id="GO:0045202">
    <property type="term" value="C:synapse"/>
    <property type="evidence" value="ECO:0007669"/>
    <property type="project" value="TreeGrafter"/>
</dbReference>
<dbReference type="PROSITE" id="PS50188">
    <property type="entry name" value="B302_SPRY"/>
    <property type="match status" value="1"/>
</dbReference>
<reference evidence="2" key="1">
    <citation type="journal article" date="2013" name="Genetics">
        <title>The draft genome and transcriptome of Panagrellus redivivus are shaped by the harsh demands of a free-living lifestyle.</title>
        <authorList>
            <person name="Srinivasan J."/>
            <person name="Dillman A.R."/>
            <person name="Macchietto M.G."/>
            <person name="Heikkinen L."/>
            <person name="Lakso M."/>
            <person name="Fracchia K.M."/>
            <person name="Antoshechkin I."/>
            <person name="Mortazavi A."/>
            <person name="Wong G."/>
            <person name="Sternberg P.W."/>
        </authorList>
    </citation>
    <scope>NUCLEOTIDE SEQUENCE [LARGE SCALE GENOMIC DNA]</scope>
    <source>
        <strain evidence="2">MT8872</strain>
    </source>
</reference>
<protein>
    <submittedName>
        <fullName evidence="3">B30.2/SPRY domain-containing protein</fullName>
    </submittedName>
</protein>
<name>A0A7E4V380_PANRE</name>
<proteinExistence type="predicted"/>
<organism evidence="2 3">
    <name type="scientific">Panagrellus redivivus</name>
    <name type="common">Microworm</name>
    <dbReference type="NCBI Taxonomy" id="6233"/>
    <lineage>
        <taxon>Eukaryota</taxon>
        <taxon>Metazoa</taxon>
        <taxon>Ecdysozoa</taxon>
        <taxon>Nematoda</taxon>
        <taxon>Chromadorea</taxon>
        <taxon>Rhabditida</taxon>
        <taxon>Tylenchina</taxon>
        <taxon>Panagrolaimomorpha</taxon>
        <taxon>Panagrolaimoidea</taxon>
        <taxon>Panagrolaimidae</taxon>
        <taxon>Panagrellus</taxon>
    </lineage>
</organism>
<dbReference type="SUPFAM" id="SSF49899">
    <property type="entry name" value="Concanavalin A-like lectins/glucanases"/>
    <property type="match status" value="1"/>
</dbReference>
<accession>A0A7E4V380</accession>
<dbReference type="Proteomes" id="UP000492821">
    <property type="component" value="Unassembled WGS sequence"/>
</dbReference>
<dbReference type="InterPro" id="IPR043136">
    <property type="entry name" value="B30.2/SPRY_sf"/>
</dbReference>
<dbReference type="InterPro" id="IPR050672">
    <property type="entry name" value="FBXO45-Fsn/SPSB_families"/>
</dbReference>
<dbReference type="WBParaSite" id="Pan_g15683.t1">
    <property type="protein sequence ID" value="Pan_g15683.t1"/>
    <property type="gene ID" value="Pan_g15683"/>
</dbReference>
<dbReference type="GO" id="GO:0019005">
    <property type="term" value="C:SCF ubiquitin ligase complex"/>
    <property type="evidence" value="ECO:0007669"/>
    <property type="project" value="TreeGrafter"/>
</dbReference>
<evidence type="ECO:0000259" key="1">
    <source>
        <dbReference type="PROSITE" id="PS50188"/>
    </source>
</evidence>
<dbReference type="AlphaFoldDB" id="A0A7E4V380"/>
<dbReference type="Gene3D" id="2.60.120.920">
    <property type="match status" value="1"/>
</dbReference>
<dbReference type="PANTHER" id="PTHR12245:SF7">
    <property type="entry name" value="F-BOX_SPRY DOMAIN-CONTAINING PROTEIN 1"/>
    <property type="match status" value="1"/>
</dbReference>
<dbReference type="InterPro" id="IPR013320">
    <property type="entry name" value="ConA-like_dom_sf"/>
</dbReference>
<evidence type="ECO:0000313" key="2">
    <source>
        <dbReference type="Proteomes" id="UP000492821"/>
    </source>
</evidence>
<evidence type="ECO:0000313" key="3">
    <source>
        <dbReference type="WBParaSite" id="Pan_g15683.t1"/>
    </source>
</evidence>
<dbReference type="Pfam" id="PF00622">
    <property type="entry name" value="SPRY"/>
    <property type="match status" value="1"/>
</dbReference>